<dbReference type="PRINTS" id="PR01166">
    <property type="entry name" value="CYCOXIDASEII"/>
</dbReference>
<keyword evidence="13 19" id="KW-0472">Membrane</keyword>
<keyword evidence="3 17" id="KW-0813">Transport</keyword>
<comment type="catalytic activity">
    <reaction evidence="15 18">
        <text>4 Fe(II)-[cytochrome c] + O2 + 8 H(+)(in) = 4 Fe(III)-[cytochrome c] + 2 H2O + 4 H(+)(out)</text>
        <dbReference type="Rhea" id="RHEA:11436"/>
        <dbReference type="Rhea" id="RHEA-COMP:10350"/>
        <dbReference type="Rhea" id="RHEA-COMP:14399"/>
        <dbReference type="ChEBI" id="CHEBI:15377"/>
        <dbReference type="ChEBI" id="CHEBI:15378"/>
        <dbReference type="ChEBI" id="CHEBI:15379"/>
        <dbReference type="ChEBI" id="CHEBI:29033"/>
        <dbReference type="ChEBI" id="CHEBI:29034"/>
        <dbReference type="EC" id="7.1.1.9"/>
    </reaction>
</comment>
<dbReference type="AlphaFoldDB" id="A0A0Q9YQ45"/>
<dbReference type="InterPro" id="IPR008972">
    <property type="entry name" value="Cupredoxin"/>
</dbReference>
<keyword evidence="24" id="KW-0560">Oxidoreductase</keyword>
<dbReference type="PATRIC" id="fig|1590042.3.peg.511"/>
<dbReference type="InterPro" id="IPR036257">
    <property type="entry name" value="Cyt_c_oxidase_su2_TM_sf"/>
</dbReference>
<name>A0A0Q9YQ45_9GAMM</name>
<feature type="domain" description="Cytochrome oxidase subunit II transmembrane region profile" evidence="22">
    <location>
        <begin position="23"/>
        <end position="120"/>
    </location>
</feature>
<dbReference type="PROSITE" id="PS50857">
    <property type="entry name" value="COX2_CUA"/>
    <property type="match status" value="1"/>
</dbReference>
<keyword evidence="7 16" id="KW-0479">Metal-binding</keyword>
<keyword evidence="20" id="KW-0732">Signal</keyword>
<feature type="transmembrane region" description="Helical" evidence="19">
    <location>
        <begin position="92"/>
        <end position="114"/>
    </location>
</feature>
<evidence type="ECO:0000259" key="23">
    <source>
        <dbReference type="PROSITE" id="PS51007"/>
    </source>
</evidence>
<dbReference type="InterPro" id="IPR001505">
    <property type="entry name" value="Copper_CuA"/>
</dbReference>
<dbReference type="EMBL" id="LKHV01000002">
    <property type="protein sequence ID" value="KRG19482.1"/>
    <property type="molecule type" value="Genomic_DNA"/>
</dbReference>
<evidence type="ECO:0000256" key="14">
    <source>
        <dbReference type="ARBA" id="ARBA00024688"/>
    </source>
</evidence>
<evidence type="ECO:0000256" key="1">
    <source>
        <dbReference type="ARBA" id="ARBA00004141"/>
    </source>
</evidence>
<dbReference type="InterPro" id="IPR011759">
    <property type="entry name" value="Cyt_c_oxidase_su2_TM_dom"/>
</dbReference>
<evidence type="ECO:0000256" key="16">
    <source>
        <dbReference type="PROSITE-ProRule" id="PRU00433"/>
    </source>
</evidence>
<evidence type="ECO:0000256" key="20">
    <source>
        <dbReference type="SAM" id="SignalP"/>
    </source>
</evidence>
<evidence type="ECO:0000256" key="13">
    <source>
        <dbReference type="ARBA" id="ARBA00023136"/>
    </source>
</evidence>
<dbReference type="OrthoDB" id="9781261at2"/>
<evidence type="ECO:0000256" key="8">
    <source>
        <dbReference type="ARBA" id="ARBA00022967"/>
    </source>
</evidence>
<evidence type="ECO:0000256" key="10">
    <source>
        <dbReference type="ARBA" id="ARBA00022989"/>
    </source>
</evidence>
<feature type="domain" description="Cytochrome oxidase subunit II copper A binding" evidence="21">
    <location>
        <begin position="121"/>
        <end position="260"/>
    </location>
</feature>
<dbReference type="Gene3D" id="1.10.760.10">
    <property type="entry name" value="Cytochrome c-like domain"/>
    <property type="match status" value="1"/>
</dbReference>
<dbReference type="InterPro" id="IPR009056">
    <property type="entry name" value="Cyt_c-like_dom"/>
</dbReference>
<keyword evidence="11 16" id="KW-0408">Iron</keyword>
<comment type="caution">
    <text evidence="24">The sequence shown here is derived from an EMBL/GenBank/DDBJ whole genome shotgun (WGS) entry which is preliminary data.</text>
</comment>
<evidence type="ECO:0000256" key="2">
    <source>
        <dbReference type="ARBA" id="ARBA00007866"/>
    </source>
</evidence>
<dbReference type="InterPro" id="IPR045187">
    <property type="entry name" value="CcO_II"/>
</dbReference>
<feature type="domain" description="Cytochrome c" evidence="23">
    <location>
        <begin position="280"/>
        <end position="360"/>
    </location>
</feature>
<dbReference type="InterPro" id="IPR002429">
    <property type="entry name" value="CcO_II-like_C"/>
</dbReference>
<dbReference type="InterPro" id="IPR036909">
    <property type="entry name" value="Cyt_c-like_dom_sf"/>
</dbReference>
<keyword evidence="5 17" id="KW-0679">Respiratory chain</keyword>
<accession>A0A0Q9YQ45</accession>
<dbReference type="InterPro" id="IPR014222">
    <property type="entry name" value="Cyt_c_oxidase_su2"/>
</dbReference>
<comment type="subcellular location">
    <subcellularLocation>
        <location evidence="17">Cell membrane</location>
        <topology evidence="17">Multi-pass membrane protein</topology>
    </subcellularLocation>
    <subcellularLocation>
        <location evidence="1">Membrane</location>
        <topology evidence="1">Multi-pass membrane protein</topology>
    </subcellularLocation>
</comment>
<dbReference type="Pfam" id="PF00116">
    <property type="entry name" value="COX2"/>
    <property type="match status" value="1"/>
</dbReference>
<evidence type="ECO:0000256" key="17">
    <source>
        <dbReference type="RuleBase" id="RU000456"/>
    </source>
</evidence>
<evidence type="ECO:0000259" key="21">
    <source>
        <dbReference type="PROSITE" id="PS50857"/>
    </source>
</evidence>
<evidence type="ECO:0000259" key="22">
    <source>
        <dbReference type="PROSITE" id="PS50999"/>
    </source>
</evidence>
<comment type="function">
    <text evidence="14 18">Subunits I and II form the functional core of the enzyme complex. Electrons originating in cytochrome c are transferred via heme a and Cu(A) to the binuclear center formed by heme a3 and Cu(B).</text>
</comment>
<dbReference type="Pfam" id="PF13442">
    <property type="entry name" value="Cytochrome_CBB3"/>
    <property type="match status" value="1"/>
</dbReference>
<reference evidence="24" key="1">
    <citation type="submission" date="2015-09" db="EMBL/GenBank/DDBJ databases">
        <title>Draft Genome Sequences of Two Novel Amoeba-resistant Intranuclear Bacteria, Candidatus Berkiella cookevillensis and Candidatus Berkiella aquae.</title>
        <authorList>
            <person name="Mehari Y.T."/>
            <person name="Arivett B.A."/>
            <person name="Farone A.L."/>
            <person name="Gunderson J.H."/>
            <person name="Farone M.B."/>
        </authorList>
    </citation>
    <scope>NUCLEOTIDE SEQUENCE [LARGE SCALE GENOMIC DNA]</scope>
    <source>
        <strain evidence="24">CC99</strain>
    </source>
</reference>
<dbReference type="PANTHER" id="PTHR22888">
    <property type="entry name" value="CYTOCHROME C OXIDASE, SUBUNIT II"/>
    <property type="match status" value="1"/>
</dbReference>
<dbReference type="EC" id="7.1.1.9" evidence="18"/>
<dbReference type="GO" id="GO:0005507">
    <property type="term" value="F:copper ion binding"/>
    <property type="evidence" value="ECO:0007669"/>
    <property type="project" value="InterPro"/>
</dbReference>
<dbReference type="Gene3D" id="2.60.40.420">
    <property type="entry name" value="Cupredoxins - blue copper proteins"/>
    <property type="match status" value="1"/>
</dbReference>
<proteinExistence type="inferred from homology"/>
<dbReference type="GO" id="GO:0016491">
    <property type="term" value="F:oxidoreductase activity"/>
    <property type="evidence" value="ECO:0007669"/>
    <property type="project" value="UniProtKB-KW"/>
</dbReference>
<evidence type="ECO:0000313" key="24">
    <source>
        <dbReference type="EMBL" id="KRG19482.1"/>
    </source>
</evidence>
<feature type="chain" id="PRO_5006388764" description="Cytochrome c oxidase subunit 2" evidence="20">
    <location>
        <begin position="28"/>
        <end position="380"/>
    </location>
</feature>
<organism evidence="24">
    <name type="scientific">Candidatus Berkiella cookevillensis</name>
    <dbReference type="NCBI Taxonomy" id="437022"/>
    <lineage>
        <taxon>Bacteria</taxon>
        <taxon>Pseudomonadati</taxon>
        <taxon>Pseudomonadota</taxon>
        <taxon>Gammaproteobacteria</taxon>
        <taxon>Candidatus Berkiellales</taxon>
        <taxon>Candidatus Berkiellaceae</taxon>
        <taxon>Candidatus Berkiella</taxon>
    </lineage>
</organism>
<dbReference type="GO" id="GO:0005886">
    <property type="term" value="C:plasma membrane"/>
    <property type="evidence" value="ECO:0007669"/>
    <property type="project" value="UniProtKB-SubCell"/>
</dbReference>
<dbReference type="STRING" id="437022.CC99x_00494"/>
<keyword evidence="9 17" id="KW-0249">Electron transport</keyword>
<evidence type="ECO:0000256" key="7">
    <source>
        <dbReference type="ARBA" id="ARBA00022723"/>
    </source>
</evidence>
<keyword evidence="6 17" id="KW-0812">Transmembrane</keyword>
<evidence type="ECO:0000256" key="5">
    <source>
        <dbReference type="ARBA" id="ARBA00022660"/>
    </source>
</evidence>
<protein>
    <recommendedName>
        <fullName evidence="18">Cytochrome c oxidase subunit 2</fullName>
        <ecNumber evidence="18">7.1.1.9</ecNumber>
    </recommendedName>
</protein>
<evidence type="ECO:0000256" key="19">
    <source>
        <dbReference type="SAM" id="Phobius"/>
    </source>
</evidence>
<evidence type="ECO:0000256" key="18">
    <source>
        <dbReference type="RuleBase" id="RU004024"/>
    </source>
</evidence>
<evidence type="ECO:0000256" key="3">
    <source>
        <dbReference type="ARBA" id="ARBA00022448"/>
    </source>
</evidence>
<evidence type="ECO:0000256" key="11">
    <source>
        <dbReference type="ARBA" id="ARBA00023004"/>
    </source>
</evidence>
<dbReference type="SUPFAM" id="SSF49503">
    <property type="entry name" value="Cupredoxins"/>
    <property type="match status" value="1"/>
</dbReference>
<dbReference type="PROSITE" id="PS00078">
    <property type="entry name" value="COX2"/>
    <property type="match status" value="1"/>
</dbReference>
<evidence type="ECO:0000256" key="12">
    <source>
        <dbReference type="ARBA" id="ARBA00023008"/>
    </source>
</evidence>
<dbReference type="Pfam" id="PF02790">
    <property type="entry name" value="COX2_TM"/>
    <property type="match status" value="1"/>
</dbReference>
<sequence>MSLTWTKSLKVFLGAVLSFGFSSSTWADYTLNMTQGVSSVSARIYDLHMIIFWICTIIAILVYSVMIYSIIRHRKSRGYKAAEFHESTTVEIIWTIIPFFILIAMAIPATSTLFDMEDVSDSDLTIKVTGYRWYWHYDYLDEDISFFSRLTTPDDQVYNLVPKGEHYLLEVDNHLVVPVGKKIRFLIGSKDVIHSWWVPAFGVKKDAIPGFIRQIWTQIDVDKPGIYRGQCAELCGAKHGYMPIVVEAKPYDEYVKWLEEQKQKQAAASADEDKEWSYDELMVKGEKEYNMVCAMCHQASGKGLPPTFPSLVDSPIVRTKDQRIHHIRNVLYGKNAMPAFGEQLSDVQIAAIITYERNAWGHETKEMVQPQEVKEQRQKG</sequence>
<keyword evidence="4 16" id="KW-0349">Heme</keyword>
<evidence type="ECO:0000256" key="6">
    <source>
        <dbReference type="ARBA" id="ARBA00022692"/>
    </source>
</evidence>
<dbReference type="Gene3D" id="1.10.287.90">
    <property type="match status" value="1"/>
</dbReference>
<keyword evidence="8" id="KW-1278">Translocase</keyword>
<dbReference type="SUPFAM" id="SSF81464">
    <property type="entry name" value="Cytochrome c oxidase subunit II-like, transmembrane region"/>
    <property type="match status" value="1"/>
</dbReference>
<keyword evidence="10 19" id="KW-1133">Transmembrane helix</keyword>
<dbReference type="GO" id="GO:0020037">
    <property type="term" value="F:heme binding"/>
    <property type="evidence" value="ECO:0007669"/>
    <property type="project" value="InterPro"/>
</dbReference>
<dbReference type="PROSITE" id="PS51007">
    <property type="entry name" value="CYTC"/>
    <property type="match status" value="1"/>
</dbReference>
<gene>
    <name evidence="24" type="primary">ctaC</name>
    <name evidence="24" type="ORF">CC99x_00494</name>
</gene>
<dbReference type="NCBIfam" id="TIGR02866">
    <property type="entry name" value="CoxB"/>
    <property type="match status" value="1"/>
</dbReference>
<dbReference type="GO" id="GO:0004129">
    <property type="term" value="F:cytochrome-c oxidase activity"/>
    <property type="evidence" value="ECO:0007669"/>
    <property type="project" value="UniProtKB-EC"/>
</dbReference>
<comment type="similarity">
    <text evidence="2 17">Belongs to the cytochrome c oxidase subunit 2 family.</text>
</comment>
<evidence type="ECO:0000256" key="4">
    <source>
        <dbReference type="ARBA" id="ARBA00022617"/>
    </source>
</evidence>
<dbReference type="PANTHER" id="PTHR22888:SF9">
    <property type="entry name" value="CYTOCHROME C OXIDASE SUBUNIT 2"/>
    <property type="match status" value="1"/>
</dbReference>
<evidence type="ECO:0000256" key="9">
    <source>
        <dbReference type="ARBA" id="ARBA00022982"/>
    </source>
</evidence>
<evidence type="ECO:0000256" key="15">
    <source>
        <dbReference type="ARBA" id="ARBA00047816"/>
    </source>
</evidence>
<feature type="signal peptide" evidence="20">
    <location>
        <begin position="1"/>
        <end position="27"/>
    </location>
</feature>
<feature type="transmembrane region" description="Helical" evidence="19">
    <location>
        <begin position="51"/>
        <end position="71"/>
    </location>
</feature>
<dbReference type="GO" id="GO:0042773">
    <property type="term" value="P:ATP synthesis coupled electron transport"/>
    <property type="evidence" value="ECO:0007669"/>
    <property type="project" value="TreeGrafter"/>
</dbReference>
<dbReference type="PROSITE" id="PS50999">
    <property type="entry name" value="COX2_TM"/>
    <property type="match status" value="1"/>
</dbReference>
<dbReference type="SUPFAM" id="SSF46626">
    <property type="entry name" value="Cytochrome c"/>
    <property type="match status" value="1"/>
</dbReference>
<comment type="cofactor">
    <cofactor evidence="18">
        <name>Cu cation</name>
        <dbReference type="ChEBI" id="CHEBI:23378"/>
    </cofactor>
    <text evidence="18">Binds a copper A center.</text>
</comment>
<keyword evidence="12 18" id="KW-0186">Copper</keyword>